<keyword evidence="1" id="KW-1133">Transmembrane helix</keyword>
<dbReference type="CDD" id="cd01948">
    <property type="entry name" value="EAL"/>
    <property type="match status" value="1"/>
</dbReference>
<dbReference type="Proteomes" id="UP000694232">
    <property type="component" value="Chromosome 2"/>
</dbReference>
<feature type="transmembrane region" description="Helical" evidence="1">
    <location>
        <begin position="101"/>
        <end position="120"/>
    </location>
</feature>
<organism evidence="4 5">
    <name type="scientific">Vibrio ostreae</name>
    <dbReference type="NCBI Taxonomy" id="2841925"/>
    <lineage>
        <taxon>Bacteria</taxon>
        <taxon>Pseudomonadati</taxon>
        <taxon>Pseudomonadota</taxon>
        <taxon>Gammaproteobacteria</taxon>
        <taxon>Vibrionales</taxon>
        <taxon>Vibrionaceae</taxon>
        <taxon>Vibrio</taxon>
    </lineage>
</organism>
<feature type="transmembrane region" description="Helical" evidence="1">
    <location>
        <begin position="125"/>
        <end position="143"/>
    </location>
</feature>
<dbReference type="InterPro" id="IPR050706">
    <property type="entry name" value="Cyclic-di-GMP_PDE-like"/>
</dbReference>
<proteinExistence type="predicted"/>
<dbReference type="Pfam" id="PF00990">
    <property type="entry name" value="GGDEF"/>
    <property type="match status" value="1"/>
</dbReference>
<dbReference type="NCBIfam" id="TIGR00254">
    <property type="entry name" value="GGDEF"/>
    <property type="match status" value="1"/>
</dbReference>
<evidence type="ECO:0000256" key="1">
    <source>
        <dbReference type="SAM" id="Phobius"/>
    </source>
</evidence>
<feature type="domain" description="EAL" evidence="2">
    <location>
        <begin position="377"/>
        <end position="629"/>
    </location>
</feature>
<dbReference type="KEGG" id="vos:KNV97_00930"/>
<dbReference type="InterPro" id="IPR000160">
    <property type="entry name" value="GGDEF_dom"/>
</dbReference>
<dbReference type="Pfam" id="PF00563">
    <property type="entry name" value="EAL"/>
    <property type="match status" value="1"/>
</dbReference>
<reference evidence="4" key="1">
    <citation type="submission" date="2021-06" db="EMBL/GenBank/DDBJ databases">
        <title>Vibrio nov. sp., novel gut bacterium isolated from Yellow Sea oyster.</title>
        <authorList>
            <person name="Muhammad N."/>
            <person name="Nguyen T.H."/>
            <person name="Lee Y.-J."/>
            <person name="Ko J."/>
            <person name="Kim S.-G."/>
        </authorList>
    </citation>
    <scope>NUCLEOTIDE SEQUENCE</scope>
    <source>
        <strain evidence="4">OG9-811</strain>
    </source>
</reference>
<dbReference type="RefSeq" id="WP_218561877.1">
    <property type="nucleotide sequence ID" value="NZ_CP076642.1"/>
</dbReference>
<dbReference type="PANTHER" id="PTHR33121">
    <property type="entry name" value="CYCLIC DI-GMP PHOSPHODIESTERASE PDEF"/>
    <property type="match status" value="1"/>
</dbReference>
<feature type="transmembrane region" description="Helical" evidence="1">
    <location>
        <begin position="70"/>
        <end position="89"/>
    </location>
</feature>
<feature type="transmembrane region" description="Helical" evidence="1">
    <location>
        <begin position="12"/>
        <end position="35"/>
    </location>
</feature>
<gene>
    <name evidence="4" type="ORF">KNV97_00930</name>
</gene>
<evidence type="ECO:0000259" key="3">
    <source>
        <dbReference type="PROSITE" id="PS50887"/>
    </source>
</evidence>
<protein>
    <submittedName>
        <fullName evidence="4">EAL domain-containing protein</fullName>
    </submittedName>
</protein>
<dbReference type="SMART" id="SM00052">
    <property type="entry name" value="EAL"/>
    <property type="match status" value="1"/>
</dbReference>
<dbReference type="GO" id="GO:0071111">
    <property type="term" value="F:cyclic-guanylate-specific phosphodiesterase activity"/>
    <property type="evidence" value="ECO:0007669"/>
    <property type="project" value="InterPro"/>
</dbReference>
<accession>A0A975U912</accession>
<keyword evidence="1" id="KW-0472">Membrane</keyword>
<keyword evidence="1" id="KW-0812">Transmembrane</keyword>
<evidence type="ECO:0000313" key="4">
    <source>
        <dbReference type="EMBL" id="QXO16124.1"/>
    </source>
</evidence>
<feature type="transmembrane region" description="Helical" evidence="1">
    <location>
        <begin position="41"/>
        <end position="58"/>
    </location>
</feature>
<feature type="domain" description="GGDEF" evidence="3">
    <location>
        <begin position="237"/>
        <end position="368"/>
    </location>
</feature>
<keyword evidence="5" id="KW-1185">Reference proteome</keyword>
<sequence>MYRQQRLEAFSSNLCFLVSVNVAIATLLVLSGIYSDIGTDKLVWLMGIYLACMVRLSVHFFVPNNNPYKLDFHFMGVLLAAVAWASFPYLFHGEFGLREKAITIIIFCGMSGGSATLLAADIRSAIAFTSITVFPYSFVLVSADNYDERVIGVMSIGYGVALCLSSLRSCKFIMSSISDRLKVDSLVKSLEHEVESRTEKITLLEQKDSVTGLLNRTSFLAMVKSLQEAHPCEAPECRRAMIYIHISKFQLLCSNYGHGYGDYVLNVIGKRLLNIDERYNTIASKWNGSGFILYFPHGNNVSITRFIENIDHLLSREVQYLSLITTPSFHYGFYELGGEMTLSNAVNNAYLSMLEGKKKNIKIYSFDQGLKDKLQWQEELHAKMTTVINTDDFYMVYQPIVDVTTNNVSGFEALIRWELDGKFVSPDDFIPIAEQHGLIFSIGKLVLRSSLQTLHEINQHLPHISMSINVSVIQFENEHFLDHLRKLLSEFDVRVENIHLEVTETAMIRDLEKLSYVMSEIKKMGVKISIDDFGTGFSSIAVLKSLNVDYIKIDKTYIDDICHDEKDRSIVSALTKMSHAIDVKVIAEGVEEQSQKALLSGYDVDFYQGYLFSKPVQKDDAFTLLGIKPDDASAVVNSGW</sequence>
<dbReference type="PANTHER" id="PTHR33121:SF71">
    <property type="entry name" value="OXYGEN SENSOR PROTEIN DOSP"/>
    <property type="match status" value="1"/>
</dbReference>
<name>A0A975U912_9VIBR</name>
<dbReference type="InterPro" id="IPR001633">
    <property type="entry name" value="EAL_dom"/>
</dbReference>
<dbReference type="EMBL" id="CP076642">
    <property type="protein sequence ID" value="QXO16124.1"/>
    <property type="molecule type" value="Genomic_DNA"/>
</dbReference>
<dbReference type="SMART" id="SM00267">
    <property type="entry name" value="GGDEF"/>
    <property type="match status" value="1"/>
</dbReference>
<dbReference type="PROSITE" id="PS50883">
    <property type="entry name" value="EAL"/>
    <property type="match status" value="1"/>
</dbReference>
<evidence type="ECO:0000313" key="5">
    <source>
        <dbReference type="Proteomes" id="UP000694232"/>
    </source>
</evidence>
<dbReference type="AlphaFoldDB" id="A0A975U912"/>
<dbReference type="PROSITE" id="PS50887">
    <property type="entry name" value="GGDEF"/>
    <property type="match status" value="1"/>
</dbReference>
<evidence type="ECO:0000259" key="2">
    <source>
        <dbReference type="PROSITE" id="PS50883"/>
    </source>
</evidence>